<evidence type="ECO:0000313" key="2">
    <source>
        <dbReference type="Proteomes" id="UP000271889"/>
    </source>
</evidence>
<dbReference type="Proteomes" id="UP000271889">
    <property type="component" value="Unassembled WGS sequence"/>
</dbReference>
<sequence length="135" mass="14828">MLHLGDRELLFQPSAGNSTSTALVELTSAVRNFDHSTSSFTIWARFGEELMEIGFAQESDRDEWHELLQQDTFNKISYPSSLCIPGCMKAVSAGAQGVVWSLAKDGRVYALSPEFSPVCGVTAVSLPQKTEVLRE</sequence>
<name>A0A3P6SS89_CYLGO</name>
<evidence type="ECO:0000313" key="1">
    <source>
        <dbReference type="EMBL" id="VDK78742.1"/>
    </source>
</evidence>
<dbReference type="EMBL" id="UYRV01026140">
    <property type="protein sequence ID" value="VDK78742.1"/>
    <property type="molecule type" value="Genomic_DNA"/>
</dbReference>
<dbReference type="AlphaFoldDB" id="A0A3P6SS89"/>
<proteinExistence type="predicted"/>
<protein>
    <submittedName>
        <fullName evidence="1">Uncharacterized protein</fullName>
    </submittedName>
</protein>
<gene>
    <name evidence="1" type="ORF">CGOC_LOCUS7489</name>
</gene>
<keyword evidence="2" id="KW-1185">Reference proteome</keyword>
<accession>A0A3P6SS89</accession>
<organism evidence="1 2">
    <name type="scientific">Cylicostephanus goldi</name>
    <name type="common">Nematode worm</name>
    <dbReference type="NCBI Taxonomy" id="71465"/>
    <lineage>
        <taxon>Eukaryota</taxon>
        <taxon>Metazoa</taxon>
        <taxon>Ecdysozoa</taxon>
        <taxon>Nematoda</taxon>
        <taxon>Chromadorea</taxon>
        <taxon>Rhabditida</taxon>
        <taxon>Rhabditina</taxon>
        <taxon>Rhabditomorpha</taxon>
        <taxon>Strongyloidea</taxon>
        <taxon>Strongylidae</taxon>
        <taxon>Cylicostephanus</taxon>
    </lineage>
</organism>
<reference evidence="1 2" key="1">
    <citation type="submission" date="2018-11" db="EMBL/GenBank/DDBJ databases">
        <authorList>
            <consortium name="Pathogen Informatics"/>
        </authorList>
    </citation>
    <scope>NUCLEOTIDE SEQUENCE [LARGE SCALE GENOMIC DNA]</scope>
</reference>
<feature type="non-terminal residue" evidence="1">
    <location>
        <position position="135"/>
    </location>
</feature>
<dbReference type="OrthoDB" id="5875898at2759"/>